<feature type="compositionally biased region" description="Basic and acidic residues" evidence="1">
    <location>
        <begin position="510"/>
        <end position="519"/>
    </location>
</feature>
<feature type="compositionally biased region" description="Low complexity" evidence="1">
    <location>
        <begin position="235"/>
        <end position="246"/>
    </location>
</feature>
<feature type="compositionally biased region" description="Polar residues" evidence="1">
    <location>
        <begin position="263"/>
        <end position="287"/>
    </location>
</feature>
<keyword evidence="3" id="KW-1185">Reference proteome</keyword>
<dbReference type="Proteomes" id="UP001365542">
    <property type="component" value="Unassembled WGS sequence"/>
</dbReference>
<feature type="compositionally biased region" description="Basic and acidic residues" evidence="1">
    <location>
        <begin position="961"/>
        <end position="973"/>
    </location>
</feature>
<feature type="compositionally biased region" description="Polar residues" evidence="1">
    <location>
        <begin position="627"/>
        <end position="639"/>
    </location>
</feature>
<feature type="compositionally biased region" description="Pro residues" evidence="1">
    <location>
        <begin position="405"/>
        <end position="421"/>
    </location>
</feature>
<feature type="region of interest" description="Disordered" evidence="1">
    <location>
        <begin position="1318"/>
        <end position="1370"/>
    </location>
</feature>
<protein>
    <submittedName>
        <fullName evidence="2">Uncharacterized protein</fullName>
    </submittedName>
</protein>
<feature type="compositionally biased region" description="Polar residues" evidence="1">
    <location>
        <begin position="1"/>
        <end position="11"/>
    </location>
</feature>
<feature type="compositionally biased region" description="Polar residues" evidence="1">
    <location>
        <begin position="453"/>
        <end position="462"/>
    </location>
</feature>
<feature type="compositionally biased region" description="Low complexity" evidence="1">
    <location>
        <begin position="593"/>
        <end position="626"/>
    </location>
</feature>
<feature type="compositionally biased region" description="Basic residues" evidence="1">
    <location>
        <begin position="1287"/>
        <end position="1299"/>
    </location>
</feature>
<feature type="region of interest" description="Disordered" evidence="1">
    <location>
        <begin position="1185"/>
        <end position="1224"/>
    </location>
</feature>
<feature type="region of interest" description="Disordered" evidence="1">
    <location>
        <begin position="1485"/>
        <end position="1626"/>
    </location>
</feature>
<dbReference type="EMBL" id="JAVHJO010000002">
    <property type="protein sequence ID" value="KAK6542777.1"/>
    <property type="molecule type" value="Genomic_DNA"/>
</dbReference>
<feature type="compositionally biased region" description="Basic residues" evidence="1">
    <location>
        <begin position="1617"/>
        <end position="1626"/>
    </location>
</feature>
<feature type="compositionally biased region" description="Acidic residues" evidence="1">
    <location>
        <begin position="773"/>
        <end position="784"/>
    </location>
</feature>
<feature type="region of interest" description="Disordered" evidence="1">
    <location>
        <begin position="1"/>
        <end position="203"/>
    </location>
</feature>
<feature type="compositionally biased region" description="Basic and acidic residues" evidence="1">
    <location>
        <begin position="1261"/>
        <end position="1271"/>
    </location>
</feature>
<proteinExistence type="predicted"/>
<evidence type="ECO:0000313" key="2">
    <source>
        <dbReference type="EMBL" id="KAK6542777.1"/>
    </source>
</evidence>
<feature type="compositionally biased region" description="Low complexity" evidence="1">
    <location>
        <begin position="652"/>
        <end position="671"/>
    </location>
</feature>
<feature type="region of interest" description="Disordered" evidence="1">
    <location>
        <begin position="1261"/>
        <end position="1304"/>
    </location>
</feature>
<feature type="compositionally biased region" description="Basic and acidic residues" evidence="1">
    <location>
        <begin position="1538"/>
        <end position="1551"/>
    </location>
</feature>
<feature type="compositionally biased region" description="Basic and acidic residues" evidence="1">
    <location>
        <begin position="785"/>
        <end position="809"/>
    </location>
</feature>
<name>A0AAV9XKY9_9PEZI</name>
<evidence type="ECO:0000313" key="3">
    <source>
        <dbReference type="Proteomes" id="UP001365542"/>
    </source>
</evidence>
<reference evidence="2 3" key="1">
    <citation type="submission" date="2019-10" db="EMBL/GenBank/DDBJ databases">
        <authorList>
            <person name="Palmer J.M."/>
        </authorList>
    </citation>
    <scope>NUCLEOTIDE SEQUENCE [LARGE SCALE GENOMIC DNA]</scope>
    <source>
        <strain evidence="2 3">TWF694</strain>
    </source>
</reference>
<feature type="compositionally biased region" description="Polar residues" evidence="1">
    <location>
        <begin position="539"/>
        <end position="553"/>
    </location>
</feature>
<feature type="compositionally biased region" description="Low complexity" evidence="1">
    <location>
        <begin position="35"/>
        <end position="50"/>
    </location>
</feature>
<feature type="compositionally biased region" description="Acidic residues" evidence="1">
    <location>
        <begin position="840"/>
        <end position="851"/>
    </location>
</feature>
<gene>
    <name evidence="2" type="ORF">TWF694_006719</name>
</gene>
<feature type="compositionally biased region" description="Low complexity" evidence="1">
    <location>
        <begin position="111"/>
        <end position="129"/>
    </location>
</feature>
<accession>A0AAV9XKY9</accession>
<feature type="compositionally biased region" description="Pro residues" evidence="1">
    <location>
        <begin position="360"/>
        <end position="392"/>
    </location>
</feature>
<evidence type="ECO:0000256" key="1">
    <source>
        <dbReference type="SAM" id="MobiDB-lite"/>
    </source>
</evidence>
<comment type="caution">
    <text evidence="2">The sequence shown here is derived from an EMBL/GenBank/DDBJ whole genome shotgun (WGS) entry which is preliminary data.</text>
</comment>
<feature type="compositionally biased region" description="Polar residues" evidence="1">
    <location>
        <begin position="337"/>
        <end position="354"/>
    </location>
</feature>
<organism evidence="2 3">
    <name type="scientific">Orbilia ellipsospora</name>
    <dbReference type="NCBI Taxonomy" id="2528407"/>
    <lineage>
        <taxon>Eukaryota</taxon>
        <taxon>Fungi</taxon>
        <taxon>Dikarya</taxon>
        <taxon>Ascomycota</taxon>
        <taxon>Pezizomycotina</taxon>
        <taxon>Orbiliomycetes</taxon>
        <taxon>Orbiliales</taxon>
        <taxon>Orbiliaceae</taxon>
        <taxon>Orbilia</taxon>
    </lineage>
</organism>
<feature type="compositionally biased region" description="Polar residues" evidence="1">
    <location>
        <begin position="521"/>
        <end position="531"/>
    </location>
</feature>
<feature type="compositionally biased region" description="Basic and acidic residues" evidence="1">
    <location>
        <begin position="466"/>
        <end position="475"/>
    </location>
</feature>
<sequence length="1626" mass="176753">MTSEGQDTSLHQQQQQPSRPASPPKERSQTPKLFTPVGLPAAPGTGPGTPDISEIPPSKRRSLSPVPPSAHSDSFPNPFNAPFHSHSMPASLGSHSAPPEVSTPTMDLNRQQLQPQQQPQQQQQSHSQQTPRPYNSRPGFKIQTSGFKLGPDSRQSPEDASLLEAILAKDEERKRNQSISKPRKGSRAGDVHRRTSSGGLTTIPYIPKGFRNIISNEPAQTPLMQAIHNPISLDTGPSTSGYGSSSIPRMHSPHHGGPPKLGLNTQLSSRTGSPEPGSSATPTTAASPGSPMGRRKSRAQGEGEKPPGSSKPRARQRSLLPKSATIQFESVPYPYPNSESSVFVQVSPRTSTTSLQFQPPLVPYQPPPPPQRHQHQLPPPGSHSGSPLPPGGPAGGPHPMFMSPIGPPPPPPHFGPPPPGYPHFGMHQGIPPPRSPSASHQSLPPPPRPPQSGVGNPFSSNGAHPPEFRPIDYGHPRGPPPPHLSRHEFSPIMSNLGGHPDGLRKALFPQHERPVERKSSLSRTTPFSGPPSTFMDEVTSPTTGHFHGSSTFHSYERRDQPIVAPKSPSPQPGQHASGEHSSKPTFSLGPPLHFITHSSSPHPFFHQHPPSSSHHPPLSLATLSPTKESNYSHQPTTPTMARRKASDKPKSSSKASASAGGQRVSVSAKSQQPPPPSPKTPKGESSGASKDNPISPAAPMIKRRSAYVAGGGIKTTDLALPKPEVVEIQAPPPEQPSTPHVDPEFLLAFNKPRKRNRGNNPSVFRMREKEVDDAMPEVGDDPDDQLVREMHEAENRHSVETEDGREPRTRQRSNGVSRESEEPPKPRRRRRTIKSKPEISDDEDEDDDMEDVPPPPPAVPKRSRRVKQEAPPSLASQETATEEEELPVLGKRTRKATTRAIKSAEQLNKRRRTRKAGTDDPDVQTDNFSGTSGAESVAPEPPAPAPAAVKKPARRGRRPAVPKDAKEEKKVAPAEETASEVEFADEAPTPPTKLIVDGKPIRLPTPPPGVKKPGLVTWYRLRERPKFTEASDLVDTSHTIRRLKDRERLHHLKTSVSFFEQPSLIDADGWTDTEQELEKMGKSRSQDAKLQKTALWDSQISDAAFEKGFEQLERKGSVEPLSAVETPRGEFPPDIAPVRQLTALSHMEKLDAGTPNDDAATSTAVATPMAEIDGDSFPLTADKERATPFVPPTHTTGFQGQMGDRTPAVTFSKHTERKRKVNRTDFDTESARNLKGIKWIVPHFEGRSNDILKQTLEQRALQRQEKEKAEAEAQAVLAEDAKADKLKPKRGGRRGKKKTKGDLKNLAYAREVRRAKLEGAKIQTPDDDNLSVVSGSFGGDGGEASDATIEDDLSENSDHDSDWSVDDDELEPTPEMVEIEKKYEAVMADPKAKAFFEEWVPKLFPNIYELPEDATRNRGPEYTDAVVFGKAIDTALDIDDQNILQEVIIHTTMHYAMVTDEKTRLDNYQVKRGFIKPESLLRRATKRKADDAGLDEGEDGPGPRYSTRRRTVKNPDADDQLGMTGYATPRLGASGSFHDGRAETPEREVRVYKPRGGRGGRGGRGRGGAGALAKAENPKPNGNSGESAPANGNAAPPVLLGPRGGKLRVPRGGGRGGRGRGRGQVA</sequence>
<feature type="region of interest" description="Disordered" evidence="1">
    <location>
        <begin position="716"/>
        <end position="1013"/>
    </location>
</feature>
<feature type="compositionally biased region" description="Basic residues" evidence="1">
    <location>
        <begin position="1552"/>
        <end position="1564"/>
    </location>
</feature>
<feature type="region of interest" description="Disordered" evidence="1">
    <location>
        <begin position="229"/>
        <end position="703"/>
    </location>
</feature>
<feature type="compositionally biased region" description="Basic residues" evidence="1">
    <location>
        <begin position="951"/>
        <end position="960"/>
    </location>
</feature>